<dbReference type="EMBL" id="JAANQT010005525">
    <property type="protein sequence ID" value="KAG1294336.1"/>
    <property type="molecule type" value="Genomic_DNA"/>
</dbReference>
<keyword evidence="2" id="KW-1185">Reference proteome</keyword>
<name>A0A9P7BJX4_RHIOR</name>
<gene>
    <name evidence="1" type="ORF">G6F64_013444</name>
</gene>
<dbReference type="AlphaFoldDB" id="A0A9P7BJX4"/>
<sequence>MEEVEEDIQLNQIGTTIEEDMDTLDEVEQKTTLEDGDVGPQPSTPTIFPTILTVQHHQILQHQILQHQDLPVNSNAKHITGNICLTITTTITISTTTPTTTTTTLNYTITSDGILPGG</sequence>
<protein>
    <submittedName>
        <fullName evidence="1">Uncharacterized protein</fullName>
    </submittedName>
</protein>
<proteinExistence type="predicted"/>
<evidence type="ECO:0000313" key="2">
    <source>
        <dbReference type="Proteomes" id="UP000716291"/>
    </source>
</evidence>
<comment type="caution">
    <text evidence="1">The sequence shown here is derived from an EMBL/GenBank/DDBJ whole genome shotgun (WGS) entry which is preliminary data.</text>
</comment>
<organism evidence="1 2">
    <name type="scientific">Rhizopus oryzae</name>
    <name type="common">Mucormycosis agent</name>
    <name type="synonym">Rhizopus arrhizus var. delemar</name>
    <dbReference type="NCBI Taxonomy" id="64495"/>
    <lineage>
        <taxon>Eukaryota</taxon>
        <taxon>Fungi</taxon>
        <taxon>Fungi incertae sedis</taxon>
        <taxon>Mucoromycota</taxon>
        <taxon>Mucoromycotina</taxon>
        <taxon>Mucoromycetes</taxon>
        <taxon>Mucorales</taxon>
        <taxon>Mucorineae</taxon>
        <taxon>Rhizopodaceae</taxon>
        <taxon>Rhizopus</taxon>
    </lineage>
</organism>
<dbReference type="Proteomes" id="UP000716291">
    <property type="component" value="Unassembled WGS sequence"/>
</dbReference>
<accession>A0A9P7BJX4</accession>
<reference evidence="1" key="1">
    <citation type="journal article" date="2020" name="Microb. Genom.">
        <title>Genetic diversity of clinical and environmental Mucorales isolates obtained from an investigation of mucormycosis cases among solid organ transplant recipients.</title>
        <authorList>
            <person name="Nguyen M.H."/>
            <person name="Kaul D."/>
            <person name="Muto C."/>
            <person name="Cheng S.J."/>
            <person name="Richter R.A."/>
            <person name="Bruno V.M."/>
            <person name="Liu G."/>
            <person name="Beyhan S."/>
            <person name="Sundermann A.J."/>
            <person name="Mounaud S."/>
            <person name="Pasculle A.W."/>
            <person name="Nierman W.C."/>
            <person name="Driscoll E."/>
            <person name="Cumbie R."/>
            <person name="Clancy C.J."/>
            <person name="Dupont C.L."/>
        </authorList>
    </citation>
    <scope>NUCLEOTIDE SEQUENCE</scope>
    <source>
        <strain evidence="1">GL11</strain>
    </source>
</reference>
<evidence type="ECO:0000313" key="1">
    <source>
        <dbReference type="EMBL" id="KAG1294336.1"/>
    </source>
</evidence>